<name>A0A7S0AZC8_9STRA</name>
<dbReference type="EMBL" id="HBEJ01016819">
    <property type="protein sequence ID" value="CAD8378029.1"/>
    <property type="molecule type" value="Transcribed_RNA"/>
</dbReference>
<proteinExistence type="predicted"/>
<sequence>MVRVGPSRDGGRSWLRIIPCGIFAFAGIVGLIALAPEFESSLHTKLDLQETQLSRIAALLEEQKGADAGNAIISDNASSDKSSRQKTPNDSGRDKKTFLDIALTTGTDKVAGQRNWDTQTFKFEAVNPRCRTWGHFYHEAYQKWLEPMAGDDVEPFQFLEIGFSNGDGFEAFTDWLPQAEMHSMELYCEFFDRKKNKPWHKKFMDSNRFHCGDASEFNFSNGVWTTHMKRSDAPPLRVVVDDASHKSEHQAASVFFWFPRIEPGGIMIVEDIQGNTLSNEFRHEFLPQIMADLHFCGIDPDRHPGHIKDTQCFPTLQPLLKSVECEMHICVFRRNELPAVELDKSKSSPPSNALSYDSCKKKKMKPKQ</sequence>
<feature type="compositionally biased region" description="Polar residues" evidence="1">
    <location>
        <begin position="73"/>
        <end position="90"/>
    </location>
</feature>
<reference evidence="3" key="1">
    <citation type="submission" date="2021-01" db="EMBL/GenBank/DDBJ databases">
        <authorList>
            <person name="Corre E."/>
            <person name="Pelletier E."/>
            <person name="Niang G."/>
            <person name="Scheremetjew M."/>
            <person name="Finn R."/>
            <person name="Kale V."/>
            <person name="Holt S."/>
            <person name="Cochrane G."/>
            <person name="Meng A."/>
            <person name="Brown T."/>
            <person name="Cohen L."/>
        </authorList>
    </citation>
    <scope>NUCLEOTIDE SEQUENCE</scope>
    <source>
        <strain evidence="3">CCMP3303</strain>
    </source>
</reference>
<evidence type="ECO:0000256" key="2">
    <source>
        <dbReference type="SAM" id="Phobius"/>
    </source>
</evidence>
<feature type="transmembrane region" description="Helical" evidence="2">
    <location>
        <begin position="14"/>
        <end position="35"/>
    </location>
</feature>
<keyword evidence="2" id="KW-0472">Membrane</keyword>
<keyword evidence="2" id="KW-0812">Transmembrane</keyword>
<dbReference type="SUPFAM" id="SSF53335">
    <property type="entry name" value="S-adenosyl-L-methionine-dependent methyltransferases"/>
    <property type="match status" value="1"/>
</dbReference>
<dbReference type="AlphaFoldDB" id="A0A7S0AZC8"/>
<accession>A0A7S0AZC8</accession>
<keyword evidence="2" id="KW-1133">Transmembrane helix</keyword>
<dbReference type="Gene3D" id="3.40.50.150">
    <property type="entry name" value="Vaccinia Virus protein VP39"/>
    <property type="match status" value="1"/>
</dbReference>
<evidence type="ECO:0000256" key="1">
    <source>
        <dbReference type="SAM" id="MobiDB-lite"/>
    </source>
</evidence>
<dbReference type="InterPro" id="IPR029063">
    <property type="entry name" value="SAM-dependent_MTases_sf"/>
</dbReference>
<feature type="region of interest" description="Disordered" evidence="1">
    <location>
        <begin position="342"/>
        <end position="368"/>
    </location>
</feature>
<evidence type="ECO:0000313" key="3">
    <source>
        <dbReference type="EMBL" id="CAD8378029.1"/>
    </source>
</evidence>
<feature type="region of interest" description="Disordered" evidence="1">
    <location>
        <begin position="70"/>
        <end position="94"/>
    </location>
</feature>
<organism evidence="3">
    <name type="scientific">Minutocellus polymorphus</name>
    <dbReference type="NCBI Taxonomy" id="265543"/>
    <lineage>
        <taxon>Eukaryota</taxon>
        <taxon>Sar</taxon>
        <taxon>Stramenopiles</taxon>
        <taxon>Ochrophyta</taxon>
        <taxon>Bacillariophyta</taxon>
        <taxon>Mediophyceae</taxon>
        <taxon>Cymatosirophycidae</taxon>
        <taxon>Cymatosirales</taxon>
        <taxon>Cymatosiraceae</taxon>
        <taxon>Minutocellus</taxon>
    </lineage>
</organism>
<protein>
    <submittedName>
        <fullName evidence="3">Uncharacterized protein</fullName>
    </submittedName>
</protein>
<gene>
    <name evidence="3" type="ORF">MPOL1434_LOCUS9824</name>
</gene>